<evidence type="ECO:0000313" key="6">
    <source>
        <dbReference type="Proteomes" id="UP000192927"/>
    </source>
</evidence>
<comment type="subcellular location">
    <subcellularLocation>
        <location evidence="1">Nucleus</location>
    </subcellularLocation>
</comment>
<evidence type="ECO:0000256" key="1">
    <source>
        <dbReference type="ARBA" id="ARBA00004123"/>
    </source>
</evidence>
<dbReference type="PANTHER" id="PTHR37534:SF23">
    <property type="entry name" value="ZN(II)2CYS6 TRANSCRIPTION FACTOR (EUROFUNG)"/>
    <property type="match status" value="1"/>
</dbReference>
<dbReference type="Pfam" id="PF00172">
    <property type="entry name" value="Zn_clus"/>
    <property type="match status" value="1"/>
</dbReference>
<dbReference type="CDD" id="cd00067">
    <property type="entry name" value="GAL4"/>
    <property type="match status" value="1"/>
</dbReference>
<protein>
    <submittedName>
        <fullName evidence="5">Zn(2)-C6 fungal-type DNA-binding domain</fullName>
    </submittedName>
</protein>
<feature type="compositionally biased region" description="Acidic residues" evidence="3">
    <location>
        <begin position="418"/>
        <end position="427"/>
    </location>
</feature>
<dbReference type="GO" id="GO:0000981">
    <property type="term" value="F:DNA-binding transcription factor activity, RNA polymerase II-specific"/>
    <property type="evidence" value="ECO:0007669"/>
    <property type="project" value="InterPro"/>
</dbReference>
<dbReference type="InterPro" id="IPR036864">
    <property type="entry name" value="Zn2-C6_fun-type_DNA-bd_sf"/>
</dbReference>
<dbReference type="PROSITE" id="PS50048">
    <property type="entry name" value="ZN2_CY6_FUNGAL_2"/>
    <property type="match status" value="1"/>
</dbReference>
<keyword evidence="2" id="KW-0539">Nucleus</keyword>
<evidence type="ECO:0000259" key="4">
    <source>
        <dbReference type="PROSITE" id="PS50048"/>
    </source>
</evidence>
<proteinExistence type="predicted"/>
<feature type="region of interest" description="Disordered" evidence="3">
    <location>
        <begin position="31"/>
        <end position="71"/>
    </location>
</feature>
<feature type="compositionally biased region" description="Polar residues" evidence="3">
    <location>
        <begin position="134"/>
        <end position="164"/>
    </location>
</feature>
<dbReference type="GO" id="GO:0008270">
    <property type="term" value="F:zinc ion binding"/>
    <property type="evidence" value="ECO:0007669"/>
    <property type="project" value="InterPro"/>
</dbReference>
<feature type="region of interest" description="Disordered" evidence="3">
    <location>
        <begin position="792"/>
        <end position="862"/>
    </location>
</feature>
<dbReference type="Proteomes" id="UP000192927">
    <property type="component" value="Unassembled WGS sequence"/>
</dbReference>
<feature type="compositionally biased region" description="Polar residues" evidence="3">
    <location>
        <begin position="52"/>
        <end position="71"/>
    </location>
</feature>
<dbReference type="InterPro" id="IPR001138">
    <property type="entry name" value="Zn2Cys6_DnaBD"/>
</dbReference>
<organism evidence="5 6">
    <name type="scientific">Lasallia pustulata</name>
    <dbReference type="NCBI Taxonomy" id="136370"/>
    <lineage>
        <taxon>Eukaryota</taxon>
        <taxon>Fungi</taxon>
        <taxon>Dikarya</taxon>
        <taxon>Ascomycota</taxon>
        <taxon>Pezizomycotina</taxon>
        <taxon>Lecanoromycetes</taxon>
        <taxon>OSLEUM clade</taxon>
        <taxon>Umbilicariomycetidae</taxon>
        <taxon>Umbilicariales</taxon>
        <taxon>Umbilicariaceae</taxon>
        <taxon>Lasallia</taxon>
    </lineage>
</organism>
<dbReference type="SUPFAM" id="SSF57701">
    <property type="entry name" value="Zn2/Cys6 DNA-binding domain"/>
    <property type="match status" value="1"/>
</dbReference>
<evidence type="ECO:0000313" key="5">
    <source>
        <dbReference type="EMBL" id="SLM33710.1"/>
    </source>
</evidence>
<accession>A0A1W5CSE5</accession>
<dbReference type="Gene3D" id="4.10.240.10">
    <property type="entry name" value="Zn(2)-C6 fungal-type DNA-binding domain"/>
    <property type="match status" value="1"/>
</dbReference>
<dbReference type="AlphaFoldDB" id="A0A1W5CSE5"/>
<name>A0A1W5CSE5_9LECA</name>
<evidence type="ECO:0000256" key="2">
    <source>
        <dbReference type="ARBA" id="ARBA00023242"/>
    </source>
</evidence>
<dbReference type="InterPro" id="IPR021858">
    <property type="entry name" value="Fun_TF"/>
</dbReference>
<dbReference type="GO" id="GO:0000976">
    <property type="term" value="F:transcription cis-regulatory region binding"/>
    <property type="evidence" value="ECO:0007669"/>
    <property type="project" value="TreeGrafter"/>
</dbReference>
<dbReference type="Pfam" id="PF11951">
    <property type="entry name" value="Fungal_trans_2"/>
    <property type="match status" value="1"/>
</dbReference>
<dbReference type="PROSITE" id="PS00463">
    <property type="entry name" value="ZN2_CY6_FUNGAL_1"/>
    <property type="match status" value="1"/>
</dbReference>
<keyword evidence="6" id="KW-1185">Reference proteome</keyword>
<dbReference type="GO" id="GO:0005634">
    <property type="term" value="C:nucleus"/>
    <property type="evidence" value="ECO:0007669"/>
    <property type="project" value="UniProtKB-SubCell"/>
</dbReference>
<feature type="region of interest" description="Disordered" evidence="3">
    <location>
        <begin position="1075"/>
        <end position="1107"/>
    </location>
</feature>
<feature type="compositionally biased region" description="Polar residues" evidence="3">
    <location>
        <begin position="435"/>
        <end position="444"/>
    </location>
</feature>
<feature type="domain" description="Zn(2)-C6 fungal-type" evidence="4">
    <location>
        <begin position="80"/>
        <end position="108"/>
    </location>
</feature>
<dbReference type="SMART" id="SM00066">
    <property type="entry name" value="GAL4"/>
    <property type="match status" value="1"/>
</dbReference>
<keyword evidence="5" id="KW-0238">DNA-binding</keyword>
<reference evidence="6" key="1">
    <citation type="submission" date="2017-03" db="EMBL/GenBank/DDBJ databases">
        <authorList>
            <person name="Sharma R."/>
            <person name="Thines M."/>
        </authorList>
    </citation>
    <scope>NUCLEOTIDE SEQUENCE [LARGE SCALE GENOMIC DNA]</scope>
</reference>
<dbReference type="GO" id="GO:0045944">
    <property type="term" value="P:positive regulation of transcription by RNA polymerase II"/>
    <property type="evidence" value="ECO:0007669"/>
    <property type="project" value="TreeGrafter"/>
</dbReference>
<feature type="region of interest" description="Disordered" evidence="3">
    <location>
        <begin position="410"/>
        <end position="444"/>
    </location>
</feature>
<feature type="compositionally biased region" description="Basic and acidic residues" evidence="3">
    <location>
        <begin position="1082"/>
        <end position="1107"/>
    </location>
</feature>
<dbReference type="PANTHER" id="PTHR37534">
    <property type="entry name" value="TRANSCRIPTIONAL ACTIVATOR PROTEIN UGA3"/>
    <property type="match status" value="1"/>
</dbReference>
<dbReference type="EMBL" id="FWEW01000088">
    <property type="protein sequence ID" value="SLM33710.1"/>
    <property type="molecule type" value="Genomic_DNA"/>
</dbReference>
<evidence type="ECO:0000256" key="3">
    <source>
        <dbReference type="SAM" id="MobiDB-lite"/>
    </source>
</evidence>
<feature type="region of interest" description="Disordered" evidence="3">
    <location>
        <begin position="124"/>
        <end position="172"/>
    </location>
</feature>
<sequence length="1139" mass="125045">MEDEGLLVLSQAQMDSVGAMEPVAHDGEEMTFANEGQLPVSEAHSNSKSEPVDATTSTQATAGETRATTSLKARKRTKTGCLTCRKRRIKCGEERPTCSNCVKSKRNCEGYTPRVVFKDPLGSFRPAGGGSQQGHGVQYQQTSRQNGAAGQYGRMQSTSSSQASLPAIRPRPSVLDGQTELTSMTAASIPDVYSSHGQMHHSKAYPPSDLPPRIRHLYNGQQSFTNSNQAVSDTAIRKSITSKPSFYHQNISESDSGVDMGPPSQTSEWSHSFSTSFGFPKGYVRNDTGDTSLPITQIPASCHTAPSPYTQFGEEWGRGHNDSHSQSTQLNPFIDGDWSAIKPQPDEAFFSPETPFQNASGQPWTIDGGFSPHVPDSNGHNYIAPQLYHYYSQHHRLNVKAPIRYIQPSPMQPPVAVDDPEDDPFDVDSDREMGTTGSQLGNTPRSDLGLLLALSASQDDRSLRSITNFLDNPNVLATYQPSYTASPLMDPQTARVFCHFVTATGPSMSIFERHPTNPTVMFTGTPVPSSQQALWTYTLPMMALSHQGLLHAMLALASLHIAKLQHTSPAPSLKHYHFALRRVAKAVGLPSKRQGIATLAATLLLGFYEATTAEHNKWNSHLAGARQLVMEIDFAGTTKQIKEQNARAEPNKYHRAFSGYQDPYTDRRFSDDVSLDVDNGLISTLMGWKSHSDQYGRIIDHTASNIRSPPLTPKDIETYQIQRDLFWWYCKQDVFQSALSGNRLLMPYERWDHCPPRAPVGRLGAVYGTMDHLVLLLARIVDFAAKDQRRKNKAVEANGGQWKPPPGMFPSQSSGRAPQSGKPSHPQTPPTAPPNNSSRNGLPDVLASPQGGPPMYGMIPPTGPVRIPTGFIQGPRDHISPPNLSNEEIELEAATLEAEAEWNDFRNTLDIFEESLGPDYQPLSPEHMQPLSTPFGPALYYRTYSISCIWTLFYMGRIIAARVHPSMPPAMMAAAGIAAPRTAEWATLIGRICAGLQPVSNSAPLHPSRGAALIESTLGLFFAAVQFRDAAQRGWTITKLRDIARLTGWQSSAAIAAGCETSWLKAWEAGRGPPYARTMEPTARDDRVAGRRPWDEGAPPKDSNDRRFITVNAGTRVHWALGLLSVEEDMRQLSLSKMG</sequence>